<evidence type="ECO:0000256" key="1">
    <source>
        <dbReference type="SAM" id="MobiDB-lite"/>
    </source>
</evidence>
<keyword evidence="3" id="KW-1185">Reference proteome</keyword>
<comment type="caution">
    <text evidence="2">The sequence shown here is derived from an EMBL/GenBank/DDBJ whole genome shotgun (WGS) entry which is preliminary data.</text>
</comment>
<dbReference type="Proteomes" id="UP000485058">
    <property type="component" value="Unassembled WGS sequence"/>
</dbReference>
<proteinExistence type="predicted"/>
<dbReference type="EMBL" id="BLLF01002408">
    <property type="protein sequence ID" value="GFH23971.1"/>
    <property type="molecule type" value="Genomic_DNA"/>
</dbReference>
<organism evidence="2 3">
    <name type="scientific">Haematococcus lacustris</name>
    <name type="common">Green alga</name>
    <name type="synonym">Haematococcus pluvialis</name>
    <dbReference type="NCBI Taxonomy" id="44745"/>
    <lineage>
        <taxon>Eukaryota</taxon>
        <taxon>Viridiplantae</taxon>
        <taxon>Chlorophyta</taxon>
        <taxon>core chlorophytes</taxon>
        <taxon>Chlorophyceae</taxon>
        <taxon>CS clade</taxon>
        <taxon>Chlamydomonadales</taxon>
        <taxon>Haematococcaceae</taxon>
        <taxon>Haematococcus</taxon>
    </lineage>
</organism>
<evidence type="ECO:0000313" key="2">
    <source>
        <dbReference type="EMBL" id="GFH23971.1"/>
    </source>
</evidence>
<accession>A0A699ZP25</accession>
<reference evidence="2 3" key="1">
    <citation type="submission" date="2020-02" db="EMBL/GenBank/DDBJ databases">
        <title>Draft genome sequence of Haematococcus lacustris strain NIES-144.</title>
        <authorList>
            <person name="Morimoto D."/>
            <person name="Nakagawa S."/>
            <person name="Yoshida T."/>
            <person name="Sawayama S."/>
        </authorList>
    </citation>
    <scope>NUCLEOTIDE SEQUENCE [LARGE SCALE GENOMIC DNA]</scope>
    <source>
        <strain evidence="2 3">NIES-144</strain>
    </source>
</reference>
<name>A0A699ZP25_HAELA</name>
<feature type="non-terminal residue" evidence="2">
    <location>
        <position position="1"/>
    </location>
</feature>
<protein>
    <submittedName>
        <fullName evidence="2">Uncharacterized protein</fullName>
    </submittedName>
</protein>
<dbReference type="AlphaFoldDB" id="A0A699ZP25"/>
<feature type="region of interest" description="Disordered" evidence="1">
    <location>
        <begin position="51"/>
        <end position="80"/>
    </location>
</feature>
<sequence>MHLREQQQQLEAQSGAELQCQVQQQLAEQQHLLQQQQADLQVKQQQVEEQLQEAADQQAISTNHPLPDHPPCSPHVPESLRSPLIRRPRQDTTLQISLVDDMWQVGQGLSNDGGQHLRKVFEHAMSSPTTSFLRRQVLAVSHRQAITVAIRCVIGRGTAPRK</sequence>
<evidence type="ECO:0000313" key="3">
    <source>
        <dbReference type="Proteomes" id="UP000485058"/>
    </source>
</evidence>
<gene>
    <name evidence="2" type="ORF">HaLaN_21677</name>
</gene>